<dbReference type="InterPro" id="IPR013196">
    <property type="entry name" value="HTH_11"/>
</dbReference>
<dbReference type="Proteomes" id="UP001597221">
    <property type="component" value="Unassembled WGS sequence"/>
</dbReference>
<evidence type="ECO:0000259" key="2">
    <source>
        <dbReference type="Pfam" id="PF08279"/>
    </source>
</evidence>
<dbReference type="InterPro" id="IPR004173">
    <property type="entry name" value="3H_domain"/>
</dbReference>
<dbReference type="InterPro" id="IPR026043">
    <property type="entry name" value="NadR"/>
</dbReference>
<dbReference type="RefSeq" id="WP_251512313.1">
    <property type="nucleotide sequence ID" value="NZ_JAMBON010000005.1"/>
</dbReference>
<feature type="domain" description="Helix-turn-helix type 11" evidence="2">
    <location>
        <begin position="9"/>
        <end position="61"/>
    </location>
</feature>
<dbReference type="PANTHER" id="PTHR40068:SF1">
    <property type="entry name" value="TRANSCRIPTION REPRESSOR NIAR-RELATED"/>
    <property type="match status" value="1"/>
</dbReference>
<sequence length="174" mass="19542">MKKMSPQERQKLIITTLESASTPITASEFAEKANVSRQVIVQDVSILKAKNEPIIATSQGYVYLREKAEDSVQRRTIVVRHTPEQTLEELYMIVDHGVTVKDVSVEHPVYGDLTASIMVSNRKEVDLFYEKLQDPKASHLSSLTEGLHLHTLEADSIEKIEAACRELERAGILV</sequence>
<dbReference type="EMBL" id="JBHUDE010000167">
    <property type="protein sequence ID" value="MFD1610168.1"/>
    <property type="molecule type" value="Genomic_DNA"/>
</dbReference>
<evidence type="ECO:0000313" key="3">
    <source>
        <dbReference type="EMBL" id="MFD1610168.1"/>
    </source>
</evidence>
<dbReference type="SUPFAM" id="SSF75500">
    <property type="entry name" value="Putative transcriptional regulator TM1602, C-terminal domain"/>
    <property type="match status" value="1"/>
</dbReference>
<dbReference type="PANTHER" id="PTHR40068">
    <property type="entry name" value="TRANSCRIPTION REPRESSOR NIAR-RELATED"/>
    <property type="match status" value="1"/>
</dbReference>
<dbReference type="InterPro" id="IPR035922">
    <property type="entry name" value="3H_dom_sf"/>
</dbReference>
<dbReference type="Pfam" id="PF02829">
    <property type="entry name" value="3H"/>
    <property type="match status" value="1"/>
</dbReference>
<dbReference type="InterPro" id="IPR036390">
    <property type="entry name" value="WH_DNA-bd_sf"/>
</dbReference>
<feature type="domain" description="3H" evidence="1">
    <location>
        <begin position="77"/>
        <end position="173"/>
    </location>
</feature>
<gene>
    <name evidence="3" type="ORF">ACFSBH_21360</name>
</gene>
<evidence type="ECO:0000313" key="4">
    <source>
        <dbReference type="Proteomes" id="UP001597221"/>
    </source>
</evidence>
<dbReference type="Gene3D" id="1.10.10.10">
    <property type="entry name" value="Winged helix-like DNA-binding domain superfamily/Winged helix DNA-binding domain"/>
    <property type="match status" value="1"/>
</dbReference>
<dbReference type="SUPFAM" id="SSF46785">
    <property type="entry name" value="Winged helix' DNA-binding domain"/>
    <property type="match status" value="1"/>
</dbReference>
<reference evidence="4" key="1">
    <citation type="journal article" date="2019" name="Int. J. Syst. Evol. Microbiol.">
        <title>The Global Catalogue of Microorganisms (GCM) 10K type strain sequencing project: providing services to taxonomists for standard genome sequencing and annotation.</title>
        <authorList>
            <consortium name="The Broad Institute Genomics Platform"/>
            <consortium name="The Broad Institute Genome Sequencing Center for Infectious Disease"/>
            <person name="Wu L."/>
            <person name="Ma J."/>
        </authorList>
    </citation>
    <scope>NUCLEOTIDE SEQUENCE [LARGE SCALE GENOMIC DNA]</scope>
    <source>
        <strain evidence="4">CGMCC 1.12376</strain>
    </source>
</reference>
<dbReference type="PIRSF" id="PIRSF037847">
    <property type="entry name" value="NiaR"/>
    <property type="match status" value="1"/>
</dbReference>
<proteinExistence type="predicted"/>
<organism evidence="3 4">
    <name type="scientific">Oceanobacillus luteolus</name>
    <dbReference type="NCBI Taxonomy" id="1274358"/>
    <lineage>
        <taxon>Bacteria</taxon>
        <taxon>Bacillati</taxon>
        <taxon>Bacillota</taxon>
        <taxon>Bacilli</taxon>
        <taxon>Bacillales</taxon>
        <taxon>Bacillaceae</taxon>
        <taxon>Oceanobacillus</taxon>
    </lineage>
</organism>
<comment type="caution">
    <text evidence="3">The sequence shown here is derived from an EMBL/GenBank/DDBJ whole genome shotgun (WGS) entry which is preliminary data.</text>
</comment>
<dbReference type="Gene3D" id="3.30.1340.20">
    <property type="entry name" value="3H domain"/>
    <property type="match status" value="1"/>
</dbReference>
<protein>
    <submittedName>
        <fullName evidence="3">Transcription repressor NadR</fullName>
    </submittedName>
</protein>
<name>A0ABW4HWX6_9BACI</name>
<dbReference type="Pfam" id="PF08279">
    <property type="entry name" value="HTH_11"/>
    <property type="match status" value="1"/>
</dbReference>
<dbReference type="InterPro" id="IPR036388">
    <property type="entry name" value="WH-like_DNA-bd_sf"/>
</dbReference>
<keyword evidence="4" id="KW-1185">Reference proteome</keyword>
<accession>A0ABW4HWX6</accession>
<evidence type="ECO:0000259" key="1">
    <source>
        <dbReference type="Pfam" id="PF02829"/>
    </source>
</evidence>